<evidence type="ECO:0008006" key="2">
    <source>
        <dbReference type="Google" id="ProtNLM"/>
    </source>
</evidence>
<evidence type="ECO:0000313" key="1">
    <source>
        <dbReference type="EMBL" id="SVD28278.1"/>
    </source>
</evidence>
<sequence>MSDKGILKLLKTRKADFLKVLGGEATSFNSSPPELRMKFEVGEEFCHSGGKIIQGGFITVMLDAPMAHLVI</sequence>
<reference evidence="1" key="1">
    <citation type="submission" date="2018-05" db="EMBL/GenBank/DDBJ databases">
        <authorList>
            <person name="Lanie J.A."/>
            <person name="Ng W.-L."/>
            <person name="Kazmierczak K.M."/>
            <person name="Andrzejewski T.M."/>
            <person name="Davidsen T.M."/>
            <person name="Wayne K.J."/>
            <person name="Tettelin H."/>
            <person name="Glass J.I."/>
            <person name="Rusch D."/>
            <person name="Podicherti R."/>
            <person name="Tsui H.-C.T."/>
            <person name="Winkler M.E."/>
        </authorList>
    </citation>
    <scope>NUCLEOTIDE SEQUENCE</scope>
</reference>
<protein>
    <recommendedName>
        <fullName evidence="2">PaaI family thioesterase</fullName>
    </recommendedName>
</protein>
<proteinExistence type="predicted"/>
<dbReference type="Gene3D" id="3.10.129.10">
    <property type="entry name" value="Hotdog Thioesterase"/>
    <property type="match status" value="1"/>
</dbReference>
<feature type="non-terminal residue" evidence="1">
    <location>
        <position position="1"/>
    </location>
</feature>
<dbReference type="AlphaFoldDB" id="A0A382U3M2"/>
<accession>A0A382U3M2</accession>
<feature type="non-terminal residue" evidence="1">
    <location>
        <position position="71"/>
    </location>
</feature>
<organism evidence="1">
    <name type="scientific">marine metagenome</name>
    <dbReference type="NCBI Taxonomy" id="408172"/>
    <lineage>
        <taxon>unclassified sequences</taxon>
        <taxon>metagenomes</taxon>
        <taxon>ecological metagenomes</taxon>
    </lineage>
</organism>
<dbReference type="EMBL" id="UINC01140878">
    <property type="protein sequence ID" value="SVD28278.1"/>
    <property type="molecule type" value="Genomic_DNA"/>
</dbReference>
<gene>
    <name evidence="1" type="ORF">METZ01_LOCUS381132</name>
</gene>
<name>A0A382U3M2_9ZZZZ</name>